<keyword evidence="2" id="KW-1185">Reference proteome</keyword>
<dbReference type="RefSeq" id="WP_062542629.1">
    <property type="nucleotide sequence ID" value="NZ_CP012643.1"/>
</dbReference>
<dbReference type="OrthoDB" id="893860at2"/>
<dbReference type="Proteomes" id="UP000061382">
    <property type="component" value="Chromosome"/>
</dbReference>
<gene>
    <name evidence="1" type="ORF">DC20_03850</name>
</gene>
<dbReference type="AlphaFoldDB" id="A0A0N7HW51"/>
<organism evidence="1 2">
    <name type="scientific">Rufibacter tibetensis</name>
    <dbReference type="NCBI Taxonomy" id="512763"/>
    <lineage>
        <taxon>Bacteria</taxon>
        <taxon>Pseudomonadati</taxon>
        <taxon>Bacteroidota</taxon>
        <taxon>Cytophagia</taxon>
        <taxon>Cytophagales</taxon>
        <taxon>Hymenobacteraceae</taxon>
        <taxon>Rufibacter</taxon>
    </lineage>
</organism>
<reference evidence="1 2" key="1">
    <citation type="submission" date="2015-08" db="EMBL/GenBank/DDBJ databases">
        <title>Complete genome sequence of Rufibacter tibetensis strain 1351t, a radiation-resistant bacterium from tibet plateau.</title>
        <authorList>
            <person name="Dai J."/>
        </authorList>
    </citation>
    <scope>NUCLEOTIDE SEQUENCE [LARGE SCALE GENOMIC DNA]</scope>
    <source>
        <strain evidence="1 2">1351</strain>
    </source>
</reference>
<evidence type="ECO:0008006" key="3">
    <source>
        <dbReference type="Google" id="ProtNLM"/>
    </source>
</evidence>
<proteinExistence type="predicted"/>
<accession>A0A0N7HW51</accession>
<name>A0A0N7HW51_9BACT</name>
<evidence type="ECO:0000313" key="2">
    <source>
        <dbReference type="Proteomes" id="UP000061382"/>
    </source>
</evidence>
<sequence length="153" mass="17477">MTPVLIPSNFQEDTLHCLRELTQTFPGLQLKVVLFHAFGLSSSITELLMLSRRSEEERLVSPDFWKNCRKLQQELPEIASVEQAYFYGTTQVAFKNFLHAHQIAFLIDPGNYRHQTIGRLSQDPKPFLDRCGLPLITVTPWVPQASHGVELEA</sequence>
<dbReference type="STRING" id="512763.DC20_03850"/>
<dbReference type="EMBL" id="CP012643">
    <property type="protein sequence ID" value="ALI98272.1"/>
    <property type="molecule type" value="Genomic_DNA"/>
</dbReference>
<evidence type="ECO:0000313" key="1">
    <source>
        <dbReference type="EMBL" id="ALI98272.1"/>
    </source>
</evidence>
<dbReference type="PATRIC" id="fig|512763.3.peg.858"/>
<protein>
    <recommendedName>
        <fullName evidence="3">UspA domain-containing protein</fullName>
    </recommendedName>
</protein>
<dbReference type="KEGG" id="rti:DC20_03850"/>